<dbReference type="PROSITE" id="PS50240">
    <property type="entry name" value="TRYPSIN_DOM"/>
    <property type="match status" value="1"/>
</dbReference>
<dbReference type="InterPro" id="IPR043504">
    <property type="entry name" value="Peptidase_S1_PA_chymotrypsin"/>
</dbReference>
<dbReference type="Gene3D" id="2.40.10.10">
    <property type="entry name" value="Trypsin-like serine proteases"/>
    <property type="match status" value="2"/>
</dbReference>
<proteinExistence type="predicted"/>
<dbReference type="GO" id="GO:0004252">
    <property type="term" value="F:serine-type endopeptidase activity"/>
    <property type="evidence" value="ECO:0007669"/>
    <property type="project" value="InterPro"/>
</dbReference>
<dbReference type="Pfam" id="PF00089">
    <property type="entry name" value="Trypsin"/>
    <property type="match status" value="1"/>
</dbReference>
<evidence type="ECO:0000313" key="4">
    <source>
        <dbReference type="EMBL" id="KAF6410273.1"/>
    </source>
</evidence>
<gene>
    <name evidence="4" type="ORF">HJG63_007363</name>
</gene>
<dbReference type="Proteomes" id="UP000593571">
    <property type="component" value="Unassembled WGS sequence"/>
</dbReference>
<accession>A0A7J8CH88</accession>
<feature type="signal peptide" evidence="2">
    <location>
        <begin position="1"/>
        <end position="24"/>
    </location>
</feature>
<dbReference type="PROSITE" id="PS00134">
    <property type="entry name" value="TRYPSIN_HIS"/>
    <property type="match status" value="1"/>
</dbReference>
<dbReference type="InterPro" id="IPR018114">
    <property type="entry name" value="TRYPSIN_HIS"/>
</dbReference>
<dbReference type="InterPro" id="IPR001314">
    <property type="entry name" value="Peptidase_S1A"/>
</dbReference>
<reference evidence="4 5" key="1">
    <citation type="journal article" date="2020" name="Nature">
        <title>Six reference-quality genomes reveal evolution of bat adaptations.</title>
        <authorList>
            <person name="Jebb D."/>
            <person name="Huang Z."/>
            <person name="Pippel M."/>
            <person name="Hughes G.M."/>
            <person name="Lavrichenko K."/>
            <person name="Devanna P."/>
            <person name="Winkler S."/>
            <person name="Jermiin L.S."/>
            <person name="Skirmuntt E.C."/>
            <person name="Katzourakis A."/>
            <person name="Burkitt-Gray L."/>
            <person name="Ray D.A."/>
            <person name="Sullivan K.A.M."/>
            <person name="Roscito J.G."/>
            <person name="Kirilenko B.M."/>
            <person name="Davalos L.M."/>
            <person name="Corthals A.P."/>
            <person name="Power M.L."/>
            <person name="Jones G."/>
            <person name="Ransome R.D."/>
            <person name="Dechmann D.K.N."/>
            <person name="Locatelli A.G."/>
            <person name="Puechmaille S.J."/>
            <person name="Fedrigo O."/>
            <person name="Jarvis E.D."/>
            <person name="Hiller M."/>
            <person name="Vernes S.C."/>
            <person name="Myers E.W."/>
            <person name="Teeling E.C."/>
        </authorList>
    </citation>
    <scope>NUCLEOTIDE SEQUENCE [LARGE SCALE GENOMIC DNA]</scope>
    <source>
        <strain evidence="4">MRouAeg1</strain>
        <tissue evidence="4">Muscle</tissue>
    </source>
</reference>
<keyword evidence="1" id="KW-1015">Disulfide bond</keyword>
<feature type="chain" id="PRO_5029568616" evidence="2">
    <location>
        <begin position="25"/>
        <end position="227"/>
    </location>
</feature>
<evidence type="ECO:0000256" key="2">
    <source>
        <dbReference type="SAM" id="SignalP"/>
    </source>
</evidence>
<dbReference type="SMART" id="SM00020">
    <property type="entry name" value="Tryp_SPc"/>
    <property type="match status" value="1"/>
</dbReference>
<dbReference type="GO" id="GO:0030141">
    <property type="term" value="C:secretory granule"/>
    <property type="evidence" value="ECO:0007669"/>
    <property type="project" value="TreeGrafter"/>
</dbReference>
<feature type="domain" description="Peptidase S1" evidence="3">
    <location>
        <begin position="35"/>
        <end position="210"/>
    </location>
</feature>
<comment type="caution">
    <text evidence="4">The sequence shown here is derived from an EMBL/GenBank/DDBJ whole genome shotgun (WGS) entry which is preliminary data.</text>
</comment>
<evidence type="ECO:0000313" key="5">
    <source>
        <dbReference type="Proteomes" id="UP000593571"/>
    </source>
</evidence>
<dbReference type="PANTHER" id="PTHR24271">
    <property type="entry name" value="KALLIKREIN-RELATED"/>
    <property type="match status" value="1"/>
</dbReference>
<evidence type="ECO:0000256" key="1">
    <source>
        <dbReference type="ARBA" id="ARBA00023157"/>
    </source>
</evidence>
<dbReference type="InterPro" id="IPR001254">
    <property type="entry name" value="Trypsin_dom"/>
</dbReference>
<dbReference type="SUPFAM" id="SSF50494">
    <property type="entry name" value="Trypsin-like serine proteases"/>
    <property type="match status" value="1"/>
</dbReference>
<dbReference type="InterPro" id="IPR009003">
    <property type="entry name" value="Peptidase_S1_PA"/>
</dbReference>
<dbReference type="CDD" id="cd00190">
    <property type="entry name" value="Tryp_SPc"/>
    <property type="match status" value="1"/>
</dbReference>
<dbReference type="OrthoDB" id="546450at2759"/>
<name>A0A7J8CH88_ROUAE</name>
<evidence type="ECO:0000259" key="3">
    <source>
        <dbReference type="PROSITE" id="PS50240"/>
    </source>
</evidence>
<sequence length="227" mass="25063">MGRPPPAAMWTWLFLLLLLEACTATGHQRAQESKVLGGKECEAHSQPWQSALFQGVQLVCGAVLIADNWVITAAHCKKPRYTVRLGDHSLHKKDKPEQEKVVAQSIPHPCYNSSSDDHNHDLMLIRLRSPASLGPKVKPINLTDHCPRVGQKCTISGWGTVTSPQENFPDTLNCAQVEVFPLKRCEDAYPGEVSEGMICAGDTSGADSCQVIFKCPRWNINHRGLED</sequence>
<dbReference type="GO" id="GO:0048812">
    <property type="term" value="P:neuron projection morphogenesis"/>
    <property type="evidence" value="ECO:0007669"/>
    <property type="project" value="TreeGrafter"/>
</dbReference>
<keyword evidence="2" id="KW-0732">Signal</keyword>
<dbReference type="FunFam" id="2.40.10.10:FF:000087">
    <property type="entry name" value="Kallikrein 8 (Neuropsin/ovasin)"/>
    <property type="match status" value="1"/>
</dbReference>
<dbReference type="GO" id="GO:0007613">
    <property type="term" value="P:memory"/>
    <property type="evidence" value="ECO:0007669"/>
    <property type="project" value="TreeGrafter"/>
</dbReference>
<dbReference type="AlphaFoldDB" id="A0A7J8CH88"/>
<dbReference type="EMBL" id="JACASE010000014">
    <property type="protein sequence ID" value="KAF6410273.1"/>
    <property type="molecule type" value="Genomic_DNA"/>
</dbReference>
<dbReference type="GO" id="GO:0006508">
    <property type="term" value="P:proteolysis"/>
    <property type="evidence" value="ECO:0007669"/>
    <property type="project" value="InterPro"/>
</dbReference>
<dbReference type="PRINTS" id="PR00722">
    <property type="entry name" value="CHYMOTRYPSIN"/>
</dbReference>
<protein>
    <submittedName>
        <fullName evidence="4">Kallikrein related peptidase 8</fullName>
    </submittedName>
</protein>
<dbReference type="PANTHER" id="PTHR24271:SF62">
    <property type="entry name" value="KALLIKREIN-8"/>
    <property type="match status" value="1"/>
</dbReference>
<keyword evidence="5" id="KW-1185">Reference proteome</keyword>
<organism evidence="4 5">
    <name type="scientific">Rousettus aegyptiacus</name>
    <name type="common">Egyptian fruit bat</name>
    <name type="synonym">Pteropus aegyptiacus</name>
    <dbReference type="NCBI Taxonomy" id="9407"/>
    <lineage>
        <taxon>Eukaryota</taxon>
        <taxon>Metazoa</taxon>
        <taxon>Chordata</taxon>
        <taxon>Craniata</taxon>
        <taxon>Vertebrata</taxon>
        <taxon>Euteleostomi</taxon>
        <taxon>Mammalia</taxon>
        <taxon>Eutheria</taxon>
        <taxon>Laurasiatheria</taxon>
        <taxon>Chiroptera</taxon>
        <taxon>Yinpterochiroptera</taxon>
        <taxon>Pteropodoidea</taxon>
        <taxon>Pteropodidae</taxon>
        <taxon>Rousettinae</taxon>
        <taxon>Rousettus</taxon>
    </lineage>
</organism>